<feature type="region of interest" description="Disordered" evidence="1">
    <location>
        <begin position="1"/>
        <end position="21"/>
    </location>
</feature>
<dbReference type="Proteomes" id="UP001589776">
    <property type="component" value="Unassembled WGS sequence"/>
</dbReference>
<dbReference type="EMBL" id="JBHLWN010000098">
    <property type="protein sequence ID" value="MFC0215459.1"/>
    <property type="molecule type" value="Genomic_DNA"/>
</dbReference>
<proteinExistence type="predicted"/>
<protein>
    <submittedName>
        <fullName evidence="2">DUF2508 family protein</fullName>
    </submittedName>
</protein>
<comment type="caution">
    <text evidence="2">The sequence shown here is derived from an EMBL/GenBank/DDBJ whole genome shotgun (WGS) entry which is preliminary data.</text>
</comment>
<keyword evidence="3" id="KW-1185">Reference proteome</keyword>
<gene>
    <name evidence="2" type="ORF">ACFFK0_23990</name>
</gene>
<name>A0ABV6DS39_9BACL</name>
<sequence>MQLKMLRQWMQPRRQRQERERNEKYELYQEVRKAHADWEIAQTRLDYAVSKDEIDYAIYALEAAEKRYEMLIKAAKQAKLSLIDSDKVMEAGGA</sequence>
<reference evidence="2 3" key="1">
    <citation type="submission" date="2024-09" db="EMBL/GenBank/DDBJ databases">
        <authorList>
            <person name="Sun Q."/>
            <person name="Mori K."/>
        </authorList>
    </citation>
    <scope>NUCLEOTIDE SEQUENCE [LARGE SCALE GENOMIC DNA]</scope>
    <source>
        <strain evidence="2 3">CCM 7759</strain>
    </source>
</reference>
<evidence type="ECO:0000313" key="3">
    <source>
        <dbReference type="Proteomes" id="UP001589776"/>
    </source>
</evidence>
<evidence type="ECO:0000313" key="2">
    <source>
        <dbReference type="EMBL" id="MFC0215459.1"/>
    </source>
</evidence>
<dbReference type="Pfam" id="PF10704">
    <property type="entry name" value="DUF2508"/>
    <property type="match status" value="1"/>
</dbReference>
<dbReference type="InterPro" id="IPR019644">
    <property type="entry name" value="DUF2508"/>
</dbReference>
<dbReference type="RefSeq" id="WP_377472906.1">
    <property type="nucleotide sequence ID" value="NZ_JBHLWN010000098.1"/>
</dbReference>
<organism evidence="2 3">
    <name type="scientific">Paenibacillus chartarius</name>
    <dbReference type="NCBI Taxonomy" id="747481"/>
    <lineage>
        <taxon>Bacteria</taxon>
        <taxon>Bacillati</taxon>
        <taxon>Bacillota</taxon>
        <taxon>Bacilli</taxon>
        <taxon>Bacillales</taxon>
        <taxon>Paenibacillaceae</taxon>
        <taxon>Paenibacillus</taxon>
    </lineage>
</organism>
<evidence type="ECO:0000256" key="1">
    <source>
        <dbReference type="SAM" id="MobiDB-lite"/>
    </source>
</evidence>
<accession>A0ABV6DS39</accession>